<gene>
    <name evidence="2" type="ORF">CFN78_22585</name>
</gene>
<evidence type="ECO:0000313" key="2">
    <source>
        <dbReference type="EMBL" id="OZM70942.1"/>
    </source>
</evidence>
<keyword evidence="3" id="KW-1185">Reference proteome</keyword>
<sequence>MSVESPLVRVEGRQLRLSNLDKVLYPEADFGKRDVIDYYVAVAETILPHLRDRPVTLRRYPDGVTGQSFYEKNVSRHSPDWVRTVRIATPGSSTGAPHADYVMIDDLPTLVWAANLAALELHIPQWTVGPRGGKREPDLLVFDLDPGEPADIVECCRVAELIRELVEADGLTAYPKTSGSKGMQLYVPVRVGSADRTSAYAKDIAQRLAHEYPDLALSVMAKAARKGKVFVDWSQNNPKKTTVAPYSLRARPLPTVSAPLRWPEVRACEEAGDLRFTSDDVRDRLDRDGDLFDVRRNHRPLPG</sequence>
<dbReference type="Pfam" id="PF21686">
    <property type="entry name" value="LigD_Prim-Pol"/>
    <property type="match status" value="1"/>
</dbReference>
<dbReference type="PANTHER" id="PTHR42705:SF2">
    <property type="entry name" value="BIFUNCTIONAL NON-HOMOLOGOUS END JOINING PROTEIN LIGD"/>
    <property type="match status" value="1"/>
</dbReference>
<dbReference type="NCBIfam" id="TIGR02778">
    <property type="entry name" value="ligD_pol"/>
    <property type="match status" value="1"/>
</dbReference>
<dbReference type="EMBL" id="NKYE01000016">
    <property type="protein sequence ID" value="OZM70942.1"/>
    <property type="molecule type" value="Genomic_DNA"/>
</dbReference>
<organism evidence="2 3">
    <name type="scientific">Amycolatopsis antarctica</name>
    <dbReference type="NCBI Taxonomy" id="1854586"/>
    <lineage>
        <taxon>Bacteria</taxon>
        <taxon>Bacillati</taxon>
        <taxon>Actinomycetota</taxon>
        <taxon>Actinomycetes</taxon>
        <taxon>Pseudonocardiales</taxon>
        <taxon>Pseudonocardiaceae</taxon>
        <taxon>Amycolatopsis</taxon>
    </lineage>
</organism>
<dbReference type="InterPro" id="IPR014145">
    <property type="entry name" value="LigD_pol_dom"/>
</dbReference>
<feature type="domain" description="DNA ligase D polymerase" evidence="1">
    <location>
        <begin position="32"/>
        <end position="292"/>
    </location>
</feature>
<dbReference type="CDD" id="cd04863">
    <property type="entry name" value="MtLigD_Pol_like"/>
    <property type="match status" value="1"/>
</dbReference>
<proteinExistence type="predicted"/>
<reference evidence="2 3" key="1">
    <citation type="submission" date="2017-07" db="EMBL/GenBank/DDBJ databases">
        <title>Amycolatopsis antarcticus sp. nov., isolated from the surface of an Antarcticus brown macroalga.</title>
        <authorList>
            <person name="Wang J."/>
            <person name="Leiva S."/>
            <person name="Huang J."/>
            <person name="Huang Y."/>
        </authorList>
    </citation>
    <scope>NUCLEOTIDE SEQUENCE [LARGE SCALE GENOMIC DNA]</scope>
    <source>
        <strain evidence="2 3">AU-G6</strain>
    </source>
</reference>
<dbReference type="OrthoDB" id="9802472at2"/>
<dbReference type="RefSeq" id="WP_094864880.1">
    <property type="nucleotide sequence ID" value="NZ_NKYE01000016.1"/>
</dbReference>
<accession>A0A263CXR8</accession>
<name>A0A263CXR8_9PSEU</name>
<dbReference type="InterPro" id="IPR033649">
    <property type="entry name" value="MtLigD_Pol-like"/>
</dbReference>
<dbReference type="PANTHER" id="PTHR42705">
    <property type="entry name" value="BIFUNCTIONAL NON-HOMOLOGOUS END JOINING PROTEIN LIGD"/>
    <property type="match status" value="1"/>
</dbReference>
<dbReference type="Gene3D" id="3.90.920.10">
    <property type="entry name" value="DNA primase, PRIM domain"/>
    <property type="match status" value="1"/>
</dbReference>
<dbReference type="InterPro" id="IPR052171">
    <property type="entry name" value="NHEJ_LigD"/>
</dbReference>
<evidence type="ECO:0000313" key="3">
    <source>
        <dbReference type="Proteomes" id="UP000242444"/>
    </source>
</evidence>
<comment type="caution">
    <text evidence="2">The sequence shown here is derived from an EMBL/GenBank/DDBJ whole genome shotgun (WGS) entry which is preliminary data.</text>
</comment>
<protein>
    <submittedName>
        <fullName evidence="2">ATP-dependent DNA ligase</fullName>
    </submittedName>
</protein>
<dbReference type="Proteomes" id="UP000242444">
    <property type="component" value="Unassembled WGS sequence"/>
</dbReference>
<evidence type="ECO:0000259" key="1">
    <source>
        <dbReference type="Pfam" id="PF21686"/>
    </source>
</evidence>
<keyword evidence="2" id="KW-0436">Ligase</keyword>
<dbReference type="InParanoid" id="A0A263CXR8"/>
<dbReference type="AlphaFoldDB" id="A0A263CXR8"/>
<dbReference type="GO" id="GO:0016874">
    <property type="term" value="F:ligase activity"/>
    <property type="evidence" value="ECO:0007669"/>
    <property type="project" value="UniProtKB-KW"/>
</dbReference>